<dbReference type="EMBL" id="HG793126">
    <property type="protein sequence ID" value="CDK25928.1"/>
    <property type="molecule type" value="Genomic_DNA"/>
</dbReference>
<gene>
    <name evidence="14" type="ORF">KUCA_T00001899001</name>
</gene>
<keyword evidence="6" id="KW-0256">Endoplasmic reticulum</keyword>
<dbReference type="RefSeq" id="XP_022457938.1">
    <property type="nucleotide sequence ID" value="XM_022604125.1"/>
</dbReference>
<evidence type="ECO:0000313" key="15">
    <source>
        <dbReference type="Proteomes" id="UP000019384"/>
    </source>
</evidence>
<dbReference type="GO" id="GO:0034045">
    <property type="term" value="C:phagophore assembly site membrane"/>
    <property type="evidence" value="ECO:0007669"/>
    <property type="project" value="UniProtKB-SubCell"/>
</dbReference>
<dbReference type="InterPro" id="IPR026849">
    <property type="entry name" value="ATG2"/>
</dbReference>
<evidence type="ECO:0000256" key="9">
    <source>
        <dbReference type="ARBA" id="ARBA00023136"/>
    </source>
</evidence>
<evidence type="ECO:0000256" key="10">
    <source>
        <dbReference type="ARBA" id="ARBA00024479"/>
    </source>
</evidence>
<comment type="catalytic activity">
    <reaction evidence="12">
        <text>a 1,2-diacyl-sn-glycero-3-phosphocholine(in) = a 1,2-diacyl-sn-glycero-3-phosphocholine(out)</text>
        <dbReference type="Rhea" id="RHEA:38571"/>
        <dbReference type="ChEBI" id="CHEBI:57643"/>
    </reaction>
</comment>
<dbReference type="GO" id="GO:0061908">
    <property type="term" value="C:phagophore"/>
    <property type="evidence" value="ECO:0007669"/>
    <property type="project" value="TreeGrafter"/>
</dbReference>
<dbReference type="GO" id="GO:0000045">
    <property type="term" value="P:autophagosome assembly"/>
    <property type="evidence" value="ECO:0007669"/>
    <property type="project" value="TreeGrafter"/>
</dbReference>
<feature type="region of interest" description="Disordered" evidence="13">
    <location>
        <begin position="1120"/>
        <end position="1166"/>
    </location>
</feature>
<evidence type="ECO:0000313" key="14">
    <source>
        <dbReference type="EMBL" id="CDK25928.1"/>
    </source>
</evidence>
<feature type="compositionally biased region" description="Low complexity" evidence="13">
    <location>
        <begin position="1043"/>
        <end position="1059"/>
    </location>
</feature>
<feature type="region of interest" description="Disordered" evidence="13">
    <location>
        <begin position="1605"/>
        <end position="1654"/>
    </location>
</feature>
<comment type="catalytic activity">
    <reaction evidence="11">
        <text>a 1,2-diacyl-sn-glycero-3-phosphoethanolamine(in) = a 1,2-diacyl-sn-glycero-3-phosphoethanolamine(out)</text>
        <dbReference type="Rhea" id="RHEA:38895"/>
        <dbReference type="ChEBI" id="CHEBI:64612"/>
    </reaction>
</comment>
<comment type="subcellular location">
    <subcellularLocation>
        <location evidence="1">Endoplasmic reticulum membrane</location>
        <topology evidence="1">Peripheral membrane protein</topology>
    </subcellularLocation>
    <subcellularLocation>
        <location evidence="2">Preautophagosomal structure membrane</location>
        <topology evidence="2">Peripheral membrane protein</topology>
    </subcellularLocation>
</comment>
<keyword evidence="5" id="KW-0813">Transport</keyword>
<evidence type="ECO:0000256" key="7">
    <source>
        <dbReference type="ARBA" id="ARBA00023006"/>
    </source>
</evidence>
<feature type="compositionally biased region" description="Basic and acidic residues" evidence="13">
    <location>
        <begin position="1120"/>
        <end position="1131"/>
    </location>
</feature>
<keyword evidence="7" id="KW-0072">Autophagy</keyword>
<sequence>MAPQWMPQNLQKRLLRYVLQQLSLFSEINLPNLDVSIGTNSRVNLRDVQLDPEKISLPGIYVRDGRVKDLTLVLTVSDGVNIEADGVDVTLAPSATTTRGTESPRGHFSLAQSTADFANSVMFADEAHEPDIKSLQDSLDIPNEEKDDQKGETYLGNMMNRAVEIALSRLQVELRNIKITIILDGAVVEVLVAHLWFASEDGIRKIDFEGVEVLLVKPATSGGDMGEHSDDSKSEEADTSTRTDTSETDSEDDMDMDELERSGLMDSVLFEQQGDSSMYMSATSNVILSGVKPAASERERTKPARIMYIKDGSFSFKGLQDIEKLVIEIGTINVALTPWPTALASIFDSLSRLVKLAKIQKRREASRESDTSPESTASDENRFPVDRVSISEIVLSFTSAILSSGEFADPSSLRAVIGEVLFSQKKKPSFHGIIRSLEILKGIDEKVFSFETNQEVSNAAGDIRFESIQSDITRYTLLCSKPATCNLDLASLSIILRFYFTLEPFFEVLETYLRVISKPVITNNRTREKPQVTSQVTFQTATLFISLNIDPDTVLKATVFPLSYDSSKGVLETDKVLIEDIKQVDDDYMSPLLMATKIEFKSYPKEQQIKSFDHNSQEVALFTSSKLTVESVSVTCQYKRASEIQKAVSSFVGLLPNSPEGSKTLSKKVRMGSTIFLQAKSLSCFALFRTIDVSLLNVSEKFGDLKGSIKSACINFYKEGSLQAFIVKCGVSRSYGADQEVLLGITNPEDTNSPLITMRMKEPGLMNVHLRNITLEYYARWLSYFESTTLEETNSESLETTKPTSRFECRVSMSDVVIGLFPVSLLSKGNLIVRKGSADVLVSDKVAIRATLRSISLLLIDDVANILSDADSKRYRQWLNFHNGQTSVPTWTQVSMFLCKGFVTVGSLGSLNIVATISDFKTARDSPGALKALVDLKFNADYCNFDLCADSAQCMLQLFKDLKETITIPFSDKYKTETEAVDVFEGVEMNSFGAHSAMEPDDQARILEDELDLSPQRSNTSLNFVEGYYTEEAERSAKSYQPSERSSVSNNNSSSTNADSKSKNFDFDDAHFESLPVAESRVVPVLFHLITSKVTIRLFDGFDWKATRMAIADAVKRVEKRSAEQERRADFEQGQSDSVEYDQSEYQSEEDEDDEDEDEDDDDRDNYNGVIEERLFESIHVSLPIGANPSSLPSGINREMINDRESTFSADSNQEDSKPSLTLGNSSANKLMLKRSKFHKVLIDASDLEFEMTVFTNTDLADVPKIKPIVFAEDELADDSELINSMQLRVQNFQIVDNVPTSTWNKFVTYMREAGDREVGTSMISLVMNTIKPVKALAATEMVIRASVLPLRLYVDQDTLDFLTRFGEFKDERFIPLYEEDDALFIQMIKVNAVKIKLDYKPKKVDYAGIRSGHTNEFMNFFILDEAKMTLKSIVLYGVPGFPRLNTLLNDSWMPDIKSTQLGGVLAGLAPVKSIVKVGAGFKNLVAIPIKEYEKDGRVMRSIQKGAYSFAKTTGSELLKFGVKLATGTQTILENAEGALGGPGSSSRQGSPGNIVPIPASSRQRRFSDGTGDEEFIYAITDRATFEDQMSSSSAVDFGNRHDIRSSHLNDVDDSDDEDYKVSRNYMPSRPKVRRSSNGYRSYEEAEDEESQKSISLYSNQPNNVQEGLKLAYDSFGKNLSSAKGAITSASSRAAESGSAKTAAYEIARAAPIMVIRPMIGTTEALSKALLGGINNLDPNEKKKSEEKYKRLG</sequence>
<dbReference type="GO" id="GO:0000422">
    <property type="term" value="P:autophagy of mitochondrion"/>
    <property type="evidence" value="ECO:0007669"/>
    <property type="project" value="TreeGrafter"/>
</dbReference>
<dbReference type="HOGENOM" id="CLU_000626_3_0_1"/>
<reference evidence="14" key="2">
    <citation type="submission" date="2014-02" db="EMBL/GenBank/DDBJ databases">
        <title>Complete DNA sequence of /Kuraishia capsulata/ illustrates novel genomic features among budding yeasts (/Saccharomycotina/).</title>
        <authorList>
            <person name="Morales L."/>
            <person name="Noel B."/>
            <person name="Porcel B."/>
            <person name="Marcet-Houben M."/>
            <person name="Hullo M-F."/>
            <person name="Sacerdot C."/>
            <person name="Tekaia F."/>
            <person name="Leh-Louis V."/>
            <person name="Despons L."/>
            <person name="Khanna V."/>
            <person name="Aury J-M."/>
            <person name="Barbe V."/>
            <person name="Couloux A."/>
            <person name="Labadie K."/>
            <person name="Pelletier E."/>
            <person name="Souciet J-L."/>
            <person name="Boekhout T."/>
            <person name="Gabaldon T."/>
            <person name="Wincker P."/>
            <person name="Dujon B."/>
        </authorList>
    </citation>
    <scope>NUCLEOTIDE SEQUENCE</scope>
    <source>
        <strain evidence="14">CBS 1993</strain>
    </source>
</reference>
<dbReference type="GO" id="GO:0034727">
    <property type="term" value="P:piecemeal microautophagy of the nucleus"/>
    <property type="evidence" value="ECO:0007669"/>
    <property type="project" value="TreeGrafter"/>
</dbReference>
<feature type="region of interest" description="Disordered" evidence="13">
    <location>
        <begin position="219"/>
        <end position="255"/>
    </location>
</feature>
<evidence type="ECO:0000256" key="6">
    <source>
        <dbReference type="ARBA" id="ARBA00022824"/>
    </source>
</evidence>
<dbReference type="GO" id="GO:0005789">
    <property type="term" value="C:endoplasmic reticulum membrane"/>
    <property type="evidence" value="ECO:0007669"/>
    <property type="project" value="UniProtKB-SubCell"/>
</dbReference>
<organism evidence="14 15">
    <name type="scientific">Kuraishia capsulata CBS 1993</name>
    <dbReference type="NCBI Taxonomy" id="1382522"/>
    <lineage>
        <taxon>Eukaryota</taxon>
        <taxon>Fungi</taxon>
        <taxon>Dikarya</taxon>
        <taxon>Ascomycota</taxon>
        <taxon>Saccharomycotina</taxon>
        <taxon>Pichiomycetes</taxon>
        <taxon>Pichiales</taxon>
        <taxon>Pichiaceae</taxon>
        <taxon>Kuraishia</taxon>
    </lineage>
</organism>
<reference evidence="14" key="1">
    <citation type="submission" date="2013-12" db="EMBL/GenBank/DDBJ databases">
        <authorList>
            <person name="Genoscope - CEA"/>
        </authorList>
    </citation>
    <scope>NUCLEOTIDE SEQUENCE</scope>
    <source>
        <strain evidence="14">CBS 1993</strain>
    </source>
</reference>
<proteinExistence type="inferred from homology"/>
<evidence type="ECO:0000256" key="11">
    <source>
        <dbReference type="ARBA" id="ARBA00024615"/>
    </source>
</evidence>
<evidence type="ECO:0000256" key="4">
    <source>
        <dbReference type="ARBA" id="ARBA00018070"/>
    </source>
</evidence>
<protein>
    <recommendedName>
        <fullName evidence="4">Autophagy-related protein 2</fullName>
    </recommendedName>
</protein>
<evidence type="ECO:0000256" key="5">
    <source>
        <dbReference type="ARBA" id="ARBA00022448"/>
    </source>
</evidence>
<dbReference type="GO" id="GO:0061709">
    <property type="term" value="P:reticulophagy"/>
    <property type="evidence" value="ECO:0007669"/>
    <property type="project" value="TreeGrafter"/>
</dbReference>
<dbReference type="Proteomes" id="UP000019384">
    <property type="component" value="Unassembled WGS sequence"/>
</dbReference>
<dbReference type="STRING" id="1382522.W6MJ05"/>
<comment type="similarity">
    <text evidence="3">Belongs to the ATG2 family.</text>
</comment>
<keyword evidence="8" id="KW-0445">Lipid transport</keyword>
<evidence type="ECO:0000256" key="13">
    <source>
        <dbReference type="SAM" id="MobiDB-lite"/>
    </source>
</evidence>
<evidence type="ECO:0000256" key="8">
    <source>
        <dbReference type="ARBA" id="ARBA00023055"/>
    </source>
</evidence>
<evidence type="ECO:0000256" key="12">
    <source>
        <dbReference type="ARBA" id="ARBA00024631"/>
    </source>
</evidence>
<dbReference type="GO" id="GO:0032266">
    <property type="term" value="F:phosphatidylinositol-3-phosphate binding"/>
    <property type="evidence" value="ECO:0007669"/>
    <property type="project" value="TreeGrafter"/>
</dbReference>
<dbReference type="GeneID" id="34519326"/>
<evidence type="ECO:0000256" key="1">
    <source>
        <dbReference type="ARBA" id="ARBA00004406"/>
    </source>
</evidence>
<feature type="compositionally biased region" description="Basic and acidic residues" evidence="13">
    <location>
        <begin position="225"/>
        <end position="245"/>
    </location>
</feature>
<keyword evidence="15" id="KW-1185">Reference proteome</keyword>
<dbReference type="OrthoDB" id="18982at2759"/>
<keyword evidence="9" id="KW-0472">Membrane</keyword>
<evidence type="ECO:0000256" key="2">
    <source>
        <dbReference type="ARBA" id="ARBA00004623"/>
    </source>
</evidence>
<feature type="compositionally biased region" description="Acidic residues" evidence="13">
    <location>
        <begin position="246"/>
        <end position="255"/>
    </location>
</feature>
<dbReference type="PANTHER" id="PTHR13190:SF1">
    <property type="entry name" value="AUTOPHAGY-RELATED 2, ISOFORM A"/>
    <property type="match status" value="1"/>
</dbReference>
<accession>W6MJ05</accession>
<feature type="compositionally biased region" description="Acidic residues" evidence="13">
    <location>
        <begin position="1139"/>
        <end position="1164"/>
    </location>
</feature>
<dbReference type="GO" id="GO:0061723">
    <property type="term" value="P:glycophagy"/>
    <property type="evidence" value="ECO:0007669"/>
    <property type="project" value="TreeGrafter"/>
</dbReference>
<feature type="region of interest" description="Disordered" evidence="13">
    <location>
        <begin position="1035"/>
        <end position="1063"/>
    </location>
</feature>
<comment type="catalytic activity">
    <reaction evidence="10">
        <text>a 1,2-diacyl-sn-glycero-3-phospho-L-serine(in) = a 1,2-diacyl-sn-glycero-3-phospho-L-serine(out)</text>
        <dbReference type="Rhea" id="RHEA:38663"/>
        <dbReference type="ChEBI" id="CHEBI:57262"/>
    </reaction>
</comment>
<dbReference type="Pfam" id="PF13329">
    <property type="entry name" value="ATG2_CAD"/>
    <property type="match status" value="1"/>
</dbReference>
<feature type="region of interest" description="Disordered" evidence="13">
    <location>
        <begin position="1536"/>
        <end position="1571"/>
    </location>
</feature>
<dbReference type="GO" id="GO:0043495">
    <property type="term" value="F:protein-membrane adaptor activity"/>
    <property type="evidence" value="ECO:0007669"/>
    <property type="project" value="TreeGrafter"/>
</dbReference>
<evidence type="ECO:0000256" key="3">
    <source>
        <dbReference type="ARBA" id="ARBA00009714"/>
    </source>
</evidence>
<dbReference type="PANTHER" id="PTHR13190">
    <property type="entry name" value="AUTOPHAGY-RELATED 2, ISOFORM A"/>
    <property type="match status" value="1"/>
</dbReference>
<dbReference type="GO" id="GO:0006869">
    <property type="term" value="P:lipid transport"/>
    <property type="evidence" value="ECO:0007669"/>
    <property type="project" value="UniProtKB-KW"/>
</dbReference>
<name>W6MJ05_9ASCO</name>